<dbReference type="AlphaFoldDB" id="A0A8J3U5F8"/>
<evidence type="ECO:0000313" key="6">
    <source>
        <dbReference type="Proteomes" id="UP000622547"/>
    </source>
</evidence>
<dbReference type="PANTHER" id="PTHR21666:SF289">
    <property type="entry name" value="L-ALA--D-GLU ENDOPEPTIDASE"/>
    <property type="match status" value="1"/>
</dbReference>
<dbReference type="EMBL" id="BOOP01000014">
    <property type="protein sequence ID" value="GII38531.1"/>
    <property type="molecule type" value="Genomic_DNA"/>
</dbReference>
<feature type="domain" description="M23ase beta-sheet core" evidence="4">
    <location>
        <begin position="96"/>
        <end position="189"/>
    </location>
</feature>
<organism evidence="5 6">
    <name type="scientific">Planotetraspora phitsanulokensis</name>
    <dbReference type="NCBI Taxonomy" id="575192"/>
    <lineage>
        <taxon>Bacteria</taxon>
        <taxon>Bacillati</taxon>
        <taxon>Actinomycetota</taxon>
        <taxon>Actinomycetes</taxon>
        <taxon>Streptosporangiales</taxon>
        <taxon>Streptosporangiaceae</taxon>
        <taxon>Planotetraspora</taxon>
    </lineage>
</organism>
<dbReference type="InterPro" id="IPR016047">
    <property type="entry name" value="M23ase_b-sheet_dom"/>
</dbReference>
<comment type="caution">
    <text evidence="5">The sequence shown here is derived from an EMBL/GenBank/DDBJ whole genome shotgun (WGS) entry which is preliminary data.</text>
</comment>
<protein>
    <recommendedName>
        <fullName evidence="4">M23ase beta-sheet core domain-containing protein</fullName>
    </recommendedName>
</protein>
<keyword evidence="3" id="KW-1133">Transmembrane helix</keyword>
<dbReference type="RefSeq" id="WP_239116780.1">
    <property type="nucleotide sequence ID" value="NZ_BAABHI010000031.1"/>
</dbReference>
<evidence type="ECO:0000259" key="4">
    <source>
        <dbReference type="Pfam" id="PF01551"/>
    </source>
</evidence>
<dbReference type="GO" id="GO:0004222">
    <property type="term" value="F:metalloendopeptidase activity"/>
    <property type="evidence" value="ECO:0007669"/>
    <property type="project" value="TreeGrafter"/>
</dbReference>
<keyword evidence="1" id="KW-0732">Signal</keyword>
<dbReference type="InterPro" id="IPR011055">
    <property type="entry name" value="Dup_hybrid_motif"/>
</dbReference>
<keyword evidence="6" id="KW-1185">Reference proteome</keyword>
<dbReference type="Pfam" id="PF01551">
    <property type="entry name" value="Peptidase_M23"/>
    <property type="match status" value="1"/>
</dbReference>
<feature type="region of interest" description="Disordered" evidence="2">
    <location>
        <begin position="298"/>
        <end position="325"/>
    </location>
</feature>
<proteinExistence type="predicted"/>
<keyword evidence="3" id="KW-0812">Transmembrane</keyword>
<keyword evidence="3" id="KW-0472">Membrane</keyword>
<evidence type="ECO:0000256" key="2">
    <source>
        <dbReference type="SAM" id="MobiDB-lite"/>
    </source>
</evidence>
<accession>A0A8J3U5F8</accession>
<name>A0A8J3U5F8_9ACTN</name>
<dbReference type="Proteomes" id="UP000622547">
    <property type="component" value="Unassembled WGS sequence"/>
</dbReference>
<evidence type="ECO:0000256" key="1">
    <source>
        <dbReference type="ARBA" id="ARBA00022729"/>
    </source>
</evidence>
<evidence type="ECO:0000256" key="3">
    <source>
        <dbReference type="SAM" id="Phobius"/>
    </source>
</evidence>
<evidence type="ECO:0000313" key="5">
    <source>
        <dbReference type="EMBL" id="GII38531.1"/>
    </source>
</evidence>
<dbReference type="CDD" id="cd12797">
    <property type="entry name" value="M23_peptidase"/>
    <property type="match status" value="1"/>
</dbReference>
<reference evidence="5 6" key="1">
    <citation type="submission" date="2021-01" db="EMBL/GenBank/DDBJ databases">
        <title>Whole genome shotgun sequence of Planotetraspora phitsanulokensis NBRC 104273.</title>
        <authorList>
            <person name="Komaki H."/>
            <person name="Tamura T."/>
        </authorList>
    </citation>
    <scope>NUCLEOTIDE SEQUENCE [LARGE SCALE GENOMIC DNA]</scope>
    <source>
        <strain evidence="5 6">NBRC 104273</strain>
    </source>
</reference>
<dbReference type="InterPro" id="IPR050570">
    <property type="entry name" value="Cell_wall_metabolism_enzyme"/>
</dbReference>
<dbReference type="Gene3D" id="2.70.70.10">
    <property type="entry name" value="Glucose Permease (Domain IIA)"/>
    <property type="match status" value="1"/>
</dbReference>
<gene>
    <name evidence="5" type="ORF">Pph01_35340</name>
</gene>
<dbReference type="SUPFAM" id="SSF51261">
    <property type="entry name" value="Duplicated hybrid motif"/>
    <property type="match status" value="1"/>
</dbReference>
<feature type="transmembrane region" description="Helical" evidence="3">
    <location>
        <begin position="29"/>
        <end position="57"/>
    </location>
</feature>
<sequence>MRRAPAAGFLIVFDPLVSCAVAALPLVMALLGVLAVITGGLVTGGLVTVGLVTVGVVGVPQPAAAEADPSGWRWPVGGGRAVTRHFDPPAQPWLAGHRGVDVAARPGTEVRAAGAGTVGFAGSVGGRGAVTIVHPGGLRTTYLPIRPTVRPGHAVAAGEVIGVLEDVTGHCREACLHWGLLRGEIYLDPLLLFGAGQVRLLPRWGDVPASRPAPRVWMHVPPRAAERPWPPSGLPDRHAGVLRSVAASGWPGGRMAATRVAAESGLRGSDVVPAGTAAAFLAGLLVMRRAVRRTVRRAPGRESLSSDGLIAGAVRPGGEPGGRRF</sequence>
<dbReference type="PANTHER" id="PTHR21666">
    <property type="entry name" value="PEPTIDASE-RELATED"/>
    <property type="match status" value="1"/>
</dbReference>